<reference evidence="13 14" key="1">
    <citation type="submission" date="2018-05" db="EMBL/GenBank/DDBJ databases">
        <title>A metagenomic window into the 2 km-deep terrestrial subsurface aquifer revealed taxonomically and functionally diverse microbial community comprising novel uncultured bacterial lineages.</title>
        <authorList>
            <person name="Kadnikov V.V."/>
            <person name="Mardanov A.V."/>
            <person name="Beletsky A.V."/>
            <person name="Banks D."/>
            <person name="Pimenov N.V."/>
            <person name="Frank Y.A."/>
            <person name="Karnachuk O.V."/>
            <person name="Ravin N.V."/>
        </authorList>
    </citation>
    <scope>NUCLEOTIDE SEQUENCE [LARGE SCALE GENOMIC DNA]</scope>
    <source>
        <strain evidence="13">BY5</strain>
    </source>
</reference>
<keyword evidence="3 9" id="KW-0479">Metal-binding</keyword>
<feature type="binding site" evidence="9">
    <location>
        <position position="221"/>
    </location>
    <ligand>
        <name>1-deoxy-D-xylulose 5-phosphate</name>
        <dbReference type="ChEBI" id="CHEBI:57792"/>
    </ligand>
</feature>
<dbReference type="Proteomes" id="UP000252355">
    <property type="component" value="Unassembled WGS sequence"/>
</dbReference>
<evidence type="ECO:0000259" key="10">
    <source>
        <dbReference type="Pfam" id="PF02670"/>
    </source>
</evidence>
<keyword evidence="4 9" id="KW-0521">NADP</keyword>
<feature type="domain" description="1-deoxy-D-xylulose 5-phosphate reductoisomerase N-terminal" evidence="10">
    <location>
        <begin position="9"/>
        <end position="136"/>
    </location>
</feature>
<feature type="binding site" evidence="9">
    <location>
        <position position="18"/>
    </location>
    <ligand>
        <name>NADPH</name>
        <dbReference type="ChEBI" id="CHEBI:57783"/>
    </ligand>
</feature>
<accession>A0A367ZW37</accession>
<dbReference type="Pfam" id="PF13288">
    <property type="entry name" value="DXPR_C"/>
    <property type="match status" value="1"/>
</dbReference>
<feature type="binding site" evidence="9">
    <location>
        <position position="129"/>
    </location>
    <ligand>
        <name>1-deoxy-D-xylulose 5-phosphate</name>
        <dbReference type="ChEBI" id="CHEBI:57792"/>
    </ligand>
</feature>
<dbReference type="GO" id="GO:0051484">
    <property type="term" value="P:isopentenyl diphosphate biosynthetic process, methylerythritol 4-phosphate pathway involved in terpenoid biosynthetic process"/>
    <property type="evidence" value="ECO:0007669"/>
    <property type="project" value="TreeGrafter"/>
</dbReference>
<feature type="binding site" evidence="9">
    <location>
        <position position="15"/>
    </location>
    <ligand>
        <name>NADPH</name>
        <dbReference type="ChEBI" id="CHEBI:57783"/>
    </ligand>
</feature>
<feature type="binding site" evidence="9">
    <location>
        <position position="128"/>
    </location>
    <ligand>
        <name>NADPH</name>
        <dbReference type="ChEBI" id="CHEBI:57783"/>
    </ligand>
</feature>
<keyword evidence="6 9" id="KW-0464">Manganese</keyword>
<dbReference type="InterPro" id="IPR003821">
    <property type="entry name" value="DXP_reductoisomerase"/>
</dbReference>
<feature type="binding site" evidence="9">
    <location>
        <position position="222"/>
    </location>
    <ligand>
        <name>1-deoxy-D-xylulose 5-phosphate</name>
        <dbReference type="ChEBI" id="CHEBI:57792"/>
    </ligand>
</feature>
<feature type="binding site" evidence="9">
    <location>
        <position position="225"/>
    </location>
    <ligand>
        <name>1-deoxy-D-xylulose 5-phosphate</name>
        <dbReference type="ChEBI" id="CHEBI:57792"/>
    </ligand>
</feature>
<feature type="binding site" evidence="9">
    <location>
        <position position="156"/>
    </location>
    <ligand>
        <name>1-deoxy-D-xylulose 5-phosphate</name>
        <dbReference type="ChEBI" id="CHEBI:57792"/>
    </ligand>
</feature>
<dbReference type="Pfam" id="PF08436">
    <property type="entry name" value="DXP_redisom_C"/>
    <property type="match status" value="1"/>
</dbReference>
<dbReference type="Gene3D" id="1.10.1740.10">
    <property type="match status" value="1"/>
</dbReference>
<evidence type="ECO:0000256" key="1">
    <source>
        <dbReference type="ARBA" id="ARBA00005094"/>
    </source>
</evidence>
<evidence type="ECO:0000256" key="4">
    <source>
        <dbReference type="ARBA" id="ARBA00022857"/>
    </source>
</evidence>
<dbReference type="GO" id="GO:0016853">
    <property type="term" value="F:isomerase activity"/>
    <property type="evidence" value="ECO:0007669"/>
    <property type="project" value="UniProtKB-KW"/>
</dbReference>
<feature type="binding site" evidence="9">
    <location>
        <position position="155"/>
    </location>
    <ligand>
        <name>1-deoxy-D-xylulose 5-phosphate</name>
        <dbReference type="ChEBI" id="CHEBI:57792"/>
    </ligand>
</feature>
<dbReference type="GO" id="GO:0030145">
    <property type="term" value="F:manganese ion binding"/>
    <property type="evidence" value="ECO:0007669"/>
    <property type="project" value="TreeGrafter"/>
</dbReference>
<dbReference type="InterPro" id="IPR013512">
    <property type="entry name" value="DXP_reductoisomerase_N"/>
</dbReference>
<feature type="binding site" evidence="9">
    <location>
        <position position="216"/>
    </location>
    <ligand>
        <name>1-deoxy-D-xylulose 5-phosphate</name>
        <dbReference type="ChEBI" id="CHEBI:57792"/>
    </ligand>
</feature>
<feature type="binding site" evidence="9">
    <location>
        <position position="17"/>
    </location>
    <ligand>
        <name>NADPH</name>
        <dbReference type="ChEBI" id="CHEBI:57783"/>
    </ligand>
</feature>
<comment type="cofactor">
    <cofactor evidence="9">
        <name>Mg(2+)</name>
        <dbReference type="ChEBI" id="CHEBI:18420"/>
    </cofactor>
    <cofactor evidence="9">
        <name>Mn(2+)</name>
        <dbReference type="ChEBI" id="CHEBI:29035"/>
    </cofactor>
</comment>
<feature type="binding site" evidence="9">
    <location>
        <position position="16"/>
    </location>
    <ligand>
        <name>NADPH</name>
        <dbReference type="ChEBI" id="CHEBI:57783"/>
    </ligand>
</feature>
<keyword evidence="13" id="KW-0413">Isomerase</keyword>
<comment type="caution">
    <text evidence="13">The sequence shown here is derived from an EMBL/GenBank/DDBJ whole genome shotgun (WGS) entry which is preliminary data.</text>
</comment>
<feature type="domain" description="1-deoxy-D-xylulose 5-phosphate reductoisomerase C-terminal" evidence="11">
    <location>
        <begin position="150"/>
        <end position="233"/>
    </location>
</feature>
<dbReference type="GO" id="GO:0070402">
    <property type="term" value="F:NADPH binding"/>
    <property type="evidence" value="ECO:0007669"/>
    <property type="project" value="InterPro"/>
</dbReference>
<dbReference type="UniPathway" id="UPA00056">
    <property type="reaction ID" value="UER00092"/>
</dbReference>
<evidence type="ECO:0000313" key="13">
    <source>
        <dbReference type="EMBL" id="RCK81572.1"/>
    </source>
</evidence>
<dbReference type="HAMAP" id="MF_00183">
    <property type="entry name" value="DXP_reductoisom"/>
    <property type="match status" value="1"/>
</dbReference>
<comment type="catalytic activity">
    <reaction evidence="8">
        <text>2-C-methyl-D-erythritol 4-phosphate + NADP(+) = 1-deoxy-D-xylulose 5-phosphate + NADPH + H(+)</text>
        <dbReference type="Rhea" id="RHEA:13717"/>
        <dbReference type="ChEBI" id="CHEBI:15378"/>
        <dbReference type="ChEBI" id="CHEBI:57783"/>
        <dbReference type="ChEBI" id="CHEBI:57792"/>
        <dbReference type="ChEBI" id="CHEBI:58262"/>
        <dbReference type="ChEBI" id="CHEBI:58349"/>
        <dbReference type="EC" id="1.1.1.267"/>
    </reaction>
    <physiologicalReaction direction="right-to-left" evidence="8">
        <dbReference type="Rhea" id="RHEA:13719"/>
    </physiologicalReaction>
</comment>
<gene>
    <name evidence="9" type="primary">dxr</name>
    <name evidence="13" type="ORF">OZSIB_0706</name>
</gene>
<dbReference type="PANTHER" id="PTHR30525">
    <property type="entry name" value="1-DEOXY-D-XYLULOSE 5-PHOSPHATE REDUCTOISOMERASE"/>
    <property type="match status" value="1"/>
</dbReference>
<dbReference type="SUPFAM" id="SSF69055">
    <property type="entry name" value="1-deoxy-D-xylulose-5-phosphate reductoisomerase, C-terminal domain"/>
    <property type="match status" value="1"/>
</dbReference>
<feature type="binding site" evidence="9">
    <location>
        <position position="209"/>
    </location>
    <ligand>
        <name>NADPH</name>
        <dbReference type="ChEBI" id="CHEBI:57783"/>
    </ligand>
</feature>
<dbReference type="PIRSF" id="PIRSF006205">
    <property type="entry name" value="Dxp_reductismrs"/>
    <property type="match status" value="1"/>
</dbReference>
<evidence type="ECO:0000256" key="6">
    <source>
        <dbReference type="ARBA" id="ARBA00023211"/>
    </source>
</evidence>
<dbReference type="NCBIfam" id="TIGR00243">
    <property type="entry name" value="Dxr"/>
    <property type="match status" value="1"/>
</dbReference>
<feature type="binding site" evidence="9">
    <location>
        <position position="156"/>
    </location>
    <ligand>
        <name>Mn(2+)</name>
        <dbReference type="ChEBI" id="CHEBI:29035"/>
    </ligand>
</feature>
<evidence type="ECO:0000256" key="9">
    <source>
        <dbReference type="HAMAP-Rule" id="MF_00183"/>
    </source>
</evidence>
<dbReference type="InterPro" id="IPR036169">
    <property type="entry name" value="DXPR_C_sf"/>
</dbReference>
<evidence type="ECO:0000256" key="8">
    <source>
        <dbReference type="ARBA" id="ARBA00048543"/>
    </source>
</evidence>
<dbReference type="EMBL" id="QOQW01000001">
    <property type="protein sequence ID" value="RCK81572.1"/>
    <property type="molecule type" value="Genomic_DNA"/>
</dbReference>
<dbReference type="SUPFAM" id="SSF55347">
    <property type="entry name" value="Glyceraldehyde-3-phosphate dehydrogenase-like, C-terminal domain"/>
    <property type="match status" value="1"/>
</dbReference>
<proteinExistence type="inferred from homology"/>
<evidence type="ECO:0000256" key="2">
    <source>
        <dbReference type="ARBA" id="ARBA00006825"/>
    </source>
</evidence>
<dbReference type="InterPro" id="IPR036291">
    <property type="entry name" value="NAD(P)-bd_dom_sf"/>
</dbReference>
<feature type="binding site" evidence="9">
    <location>
        <position position="43"/>
    </location>
    <ligand>
        <name>NADPH</name>
        <dbReference type="ChEBI" id="CHEBI:57783"/>
    </ligand>
</feature>
<dbReference type="SUPFAM" id="SSF51735">
    <property type="entry name" value="NAD(P)-binding Rossmann-fold domains"/>
    <property type="match status" value="1"/>
</dbReference>
<dbReference type="GO" id="GO:0030604">
    <property type="term" value="F:1-deoxy-D-xylulose-5-phosphate reductoisomerase activity"/>
    <property type="evidence" value="ECO:0007669"/>
    <property type="project" value="UniProtKB-UniRule"/>
</dbReference>
<dbReference type="FunFam" id="3.40.50.720:FF:000045">
    <property type="entry name" value="1-deoxy-D-xylulose 5-phosphate reductoisomerase"/>
    <property type="match status" value="1"/>
</dbReference>
<evidence type="ECO:0000259" key="11">
    <source>
        <dbReference type="Pfam" id="PF08436"/>
    </source>
</evidence>
<comment type="pathway">
    <text evidence="1 9">Isoprenoid biosynthesis; isopentenyl diphosphate biosynthesis via DXP pathway; isopentenyl diphosphate from 1-deoxy-D-xylulose 5-phosphate: step 1/6.</text>
</comment>
<comment type="caution">
    <text evidence="9">Lacks conserved residue(s) required for the propagation of feature annotation.</text>
</comment>
<comment type="similarity">
    <text evidence="2 9">Belongs to the DXR family.</text>
</comment>
<keyword evidence="7 9" id="KW-0414">Isoprene biosynthesis</keyword>
<organism evidence="13 14">
    <name type="scientific">Candidatus Ozemobacter sibiricus</name>
    <dbReference type="NCBI Taxonomy" id="2268124"/>
    <lineage>
        <taxon>Bacteria</taxon>
        <taxon>Candidatus Ozemobacteria</taxon>
        <taxon>Candidatus Ozemobacterales</taxon>
        <taxon>Candidatus Ozemobacteraceae</taxon>
        <taxon>Candidatus Ozemobacter</taxon>
    </lineage>
</organism>
<evidence type="ECO:0000256" key="3">
    <source>
        <dbReference type="ARBA" id="ARBA00022723"/>
    </source>
</evidence>
<evidence type="ECO:0000313" key="14">
    <source>
        <dbReference type="Proteomes" id="UP000252355"/>
    </source>
</evidence>
<keyword evidence="5 9" id="KW-0560">Oxidoreductase</keyword>
<dbReference type="AlphaFoldDB" id="A0A367ZW37"/>
<feature type="binding site" evidence="9">
    <location>
        <position position="154"/>
    </location>
    <ligand>
        <name>Mn(2+)</name>
        <dbReference type="ChEBI" id="CHEBI:29035"/>
    </ligand>
</feature>
<comment type="function">
    <text evidence="9">Catalyzes the NADPH-dependent rearrangement and reduction of 1-deoxy-D-xylulose-5-phosphate (DXP) to 2-C-methyl-D-erythritol 4-phosphate (MEP).</text>
</comment>
<evidence type="ECO:0000256" key="5">
    <source>
        <dbReference type="ARBA" id="ARBA00023002"/>
    </source>
</evidence>
<protein>
    <recommendedName>
        <fullName evidence="9">1-deoxy-D-xylulose 5-phosphate reductoisomerase</fullName>
        <shortName evidence="9">DXP reductoisomerase</shortName>
        <ecNumber evidence="9">1.1.1.267</ecNumber>
    </recommendedName>
    <alternativeName>
        <fullName evidence="9">1-deoxyxylulose-5-phosphate reductoisomerase</fullName>
    </alternativeName>
    <alternativeName>
        <fullName evidence="9">2-C-methyl-D-erythritol 4-phosphate synthase</fullName>
    </alternativeName>
</protein>
<dbReference type="EC" id="1.1.1.267" evidence="9"/>
<dbReference type="Pfam" id="PF02670">
    <property type="entry name" value="DXP_reductoisom"/>
    <property type="match status" value="1"/>
</dbReference>
<keyword evidence="9" id="KW-0460">Magnesium</keyword>
<evidence type="ECO:0000256" key="7">
    <source>
        <dbReference type="ARBA" id="ARBA00023229"/>
    </source>
</evidence>
<dbReference type="InterPro" id="IPR026877">
    <property type="entry name" value="DXPR_C"/>
</dbReference>
<feature type="domain" description="DXP reductoisomerase C-terminal" evidence="12">
    <location>
        <begin position="265"/>
        <end position="381"/>
    </location>
</feature>
<dbReference type="InterPro" id="IPR013644">
    <property type="entry name" value="DXP_reductoisomerase_C"/>
</dbReference>
<evidence type="ECO:0000259" key="12">
    <source>
        <dbReference type="Pfam" id="PF13288"/>
    </source>
</evidence>
<dbReference type="NCBIfam" id="NF009114">
    <property type="entry name" value="PRK12464.1"/>
    <property type="match status" value="1"/>
</dbReference>
<dbReference type="PANTHER" id="PTHR30525:SF0">
    <property type="entry name" value="1-DEOXY-D-XYLULOSE 5-PHOSPHATE REDUCTOISOMERASE, CHLOROPLASTIC"/>
    <property type="match status" value="1"/>
</dbReference>
<feature type="binding site" evidence="9">
    <location>
        <position position="225"/>
    </location>
    <ligand>
        <name>Mn(2+)</name>
        <dbReference type="ChEBI" id="CHEBI:29035"/>
    </ligand>
</feature>
<name>A0A367ZW37_9BACT</name>
<feature type="binding site" evidence="9">
    <location>
        <position position="203"/>
    </location>
    <ligand>
        <name>1-deoxy-D-xylulose 5-phosphate</name>
        <dbReference type="ChEBI" id="CHEBI:57792"/>
    </ligand>
</feature>
<dbReference type="Gene3D" id="3.40.50.720">
    <property type="entry name" value="NAD(P)-binding Rossmann-like Domain"/>
    <property type="match status" value="1"/>
</dbReference>
<feature type="binding site" evidence="9">
    <location>
        <position position="180"/>
    </location>
    <ligand>
        <name>1-deoxy-D-xylulose 5-phosphate</name>
        <dbReference type="ChEBI" id="CHEBI:57792"/>
    </ligand>
</feature>
<feature type="binding site" evidence="9">
    <location>
        <position position="130"/>
    </location>
    <ligand>
        <name>NADPH</name>
        <dbReference type="ChEBI" id="CHEBI:57783"/>
    </ligand>
</feature>
<sequence>MKTACSRRLAILGSTGSIGRSTLDVVRTHRDRLEVVGLAAHNNWRKLHKQIEEFRPAVVALYSEEAAARLREALGPSSPVAVRAGMAGLLEVAGLAAADTVVSALVGAVGLRPVLEAIRARKKICLANKEPLVVGGKLVMEAARAAAVPILPVDSEHSAIFQCLDDGEARFVERLIITASGGPFRCHAAERLSEVTPDEALRHPNWEMGGKITIDSATLMNKGLEVIEAHWLFGVPFDRIHVVVHPQSIIHSMIEFQDGSILAQLGSPDMRLPIQYALSHPERWAASGKRVDLLTLGSLTFEAPRRETFPCLELAYEAGRRGGNLPCLMNAANEVAVEAFLDRRLGFTDIPRVIKATMDSLPFTPDLTLASLLEDDARARRRAAEVIATLNAARHASRPNVPTPTGSEGGLGP</sequence>